<organism evidence="2 3">
    <name type="scientific">Thraustotheca clavata</name>
    <dbReference type="NCBI Taxonomy" id="74557"/>
    <lineage>
        <taxon>Eukaryota</taxon>
        <taxon>Sar</taxon>
        <taxon>Stramenopiles</taxon>
        <taxon>Oomycota</taxon>
        <taxon>Saprolegniomycetes</taxon>
        <taxon>Saprolegniales</taxon>
        <taxon>Achlyaceae</taxon>
        <taxon>Thraustotheca</taxon>
    </lineage>
</organism>
<dbReference type="OrthoDB" id="114536at2759"/>
<dbReference type="AlphaFoldDB" id="A0A1V9Y485"/>
<dbReference type="PROSITE" id="PS50011">
    <property type="entry name" value="PROTEIN_KINASE_DOM"/>
    <property type="match status" value="1"/>
</dbReference>
<keyword evidence="2" id="KW-0418">Kinase</keyword>
<name>A0A1V9Y485_9STRA</name>
<dbReference type="GO" id="GO:0004674">
    <property type="term" value="F:protein serine/threonine kinase activity"/>
    <property type="evidence" value="ECO:0007669"/>
    <property type="project" value="TreeGrafter"/>
</dbReference>
<comment type="caution">
    <text evidence="2">The sequence shown here is derived from an EMBL/GenBank/DDBJ whole genome shotgun (WGS) entry which is preliminary data.</text>
</comment>
<dbReference type="Proteomes" id="UP000243217">
    <property type="component" value="Unassembled WGS sequence"/>
</dbReference>
<keyword evidence="3" id="KW-1185">Reference proteome</keyword>
<dbReference type="EMBL" id="JNBS01005202">
    <property type="protein sequence ID" value="OQR80541.1"/>
    <property type="molecule type" value="Genomic_DNA"/>
</dbReference>
<reference evidence="2 3" key="1">
    <citation type="journal article" date="2014" name="Genome Biol. Evol.">
        <title>The secreted proteins of Achlya hypogyna and Thraustotheca clavata identify the ancestral oomycete secretome and reveal gene acquisitions by horizontal gene transfer.</title>
        <authorList>
            <person name="Misner I."/>
            <person name="Blouin N."/>
            <person name="Leonard G."/>
            <person name="Richards T.A."/>
            <person name="Lane C.E."/>
        </authorList>
    </citation>
    <scope>NUCLEOTIDE SEQUENCE [LARGE SCALE GENOMIC DNA]</scope>
    <source>
        <strain evidence="2 3">ATCC 34112</strain>
    </source>
</reference>
<evidence type="ECO:0000313" key="2">
    <source>
        <dbReference type="EMBL" id="OQR80541.1"/>
    </source>
</evidence>
<keyword evidence="2" id="KW-0808">Transferase</keyword>
<protein>
    <submittedName>
        <fullName evidence="2">Kinase</fullName>
    </submittedName>
</protein>
<sequence length="237" mass="27158">LHSEYIIQLHGIVNDNAYCHYQLAFEYMNGGTLDSYIMCQRRRKKDVLKIEIALAIARGLHELHSHKIVHRDLRSRKILLSTDGRVKLSDFGFTRHNPAMEPHYSDWNASVLSSESDIEIASIGSSAQSNYTPVAASLWTAPEALYDDHSYKIENDIYSFGVILIELDTLKAPSSCNIKQITEVEEGLAEFQLGSNCEPWYKVLVERCLSFDPKKRPDSFDIVRELERYQSRQSVMI</sequence>
<dbReference type="PANTHER" id="PTHR44329">
    <property type="entry name" value="SERINE/THREONINE-PROTEIN KINASE TNNI3K-RELATED"/>
    <property type="match status" value="1"/>
</dbReference>
<evidence type="ECO:0000259" key="1">
    <source>
        <dbReference type="PROSITE" id="PS50011"/>
    </source>
</evidence>
<dbReference type="InterPro" id="IPR011009">
    <property type="entry name" value="Kinase-like_dom_sf"/>
</dbReference>
<dbReference type="Pfam" id="PF00069">
    <property type="entry name" value="Pkinase"/>
    <property type="match status" value="1"/>
</dbReference>
<dbReference type="STRING" id="74557.A0A1V9Y485"/>
<dbReference type="SUPFAM" id="SSF56112">
    <property type="entry name" value="Protein kinase-like (PK-like)"/>
    <property type="match status" value="1"/>
</dbReference>
<dbReference type="GO" id="GO:0005524">
    <property type="term" value="F:ATP binding"/>
    <property type="evidence" value="ECO:0007669"/>
    <property type="project" value="InterPro"/>
</dbReference>
<dbReference type="Gene3D" id="1.10.510.10">
    <property type="entry name" value="Transferase(Phosphotransferase) domain 1"/>
    <property type="match status" value="1"/>
</dbReference>
<dbReference type="InterPro" id="IPR051681">
    <property type="entry name" value="Ser/Thr_Kinases-Pseudokinases"/>
</dbReference>
<proteinExistence type="predicted"/>
<feature type="non-terminal residue" evidence="2">
    <location>
        <position position="1"/>
    </location>
</feature>
<dbReference type="PIRSF" id="PIRSF000654">
    <property type="entry name" value="Integrin-linked_kinase"/>
    <property type="match status" value="1"/>
</dbReference>
<dbReference type="InterPro" id="IPR000719">
    <property type="entry name" value="Prot_kinase_dom"/>
</dbReference>
<dbReference type="PANTHER" id="PTHR44329:SF214">
    <property type="entry name" value="PROTEIN KINASE DOMAIN-CONTAINING PROTEIN"/>
    <property type="match status" value="1"/>
</dbReference>
<evidence type="ECO:0000313" key="3">
    <source>
        <dbReference type="Proteomes" id="UP000243217"/>
    </source>
</evidence>
<gene>
    <name evidence="2" type="ORF">THRCLA_11996</name>
</gene>
<feature type="domain" description="Protein kinase" evidence="1">
    <location>
        <begin position="1"/>
        <end position="229"/>
    </location>
</feature>
<accession>A0A1V9Y485</accession>